<reference evidence="6 7" key="1">
    <citation type="submission" date="2021-01" db="EMBL/GenBank/DDBJ databases">
        <title>Whole genome shotgun sequence of Actinoplanes couchii NBRC 106145.</title>
        <authorList>
            <person name="Komaki H."/>
            <person name="Tamura T."/>
        </authorList>
    </citation>
    <scope>NUCLEOTIDE SEQUENCE [LARGE SCALE GENOMIC DNA]</scope>
    <source>
        <strain evidence="6 7">NBRC 106145</strain>
    </source>
</reference>
<dbReference type="Pfam" id="PF03861">
    <property type="entry name" value="ANTAR"/>
    <property type="match status" value="1"/>
</dbReference>
<dbReference type="InterPro" id="IPR036388">
    <property type="entry name" value="WH-like_DNA-bd_sf"/>
</dbReference>
<sequence length="230" mass="24302">METVDAFRELVRISLGDTGLDGVLARVADLAGQAVPGADEVSVTLVRDGGPRTVASTGTAASILDEWQYTYHQGPCLDAAADRRTVTVGAVAGDRRWPGWAEHAGSVGVRSALSVGLPIRHQTVGALNLYATTERAFDAESVELAQAFAGYAAVALSNADLYDTTAALVRQMQAAMESRAVIEQAKGIVMGQRGCGPDEAFAILARVSQDANRKLRDVATDLVARTHRRP</sequence>
<keyword evidence="3" id="KW-0805">Transcription regulation</keyword>
<dbReference type="InterPro" id="IPR003018">
    <property type="entry name" value="GAF"/>
</dbReference>
<evidence type="ECO:0000256" key="1">
    <source>
        <dbReference type="ARBA" id="ARBA00022679"/>
    </source>
</evidence>
<keyword evidence="4" id="KW-0804">Transcription</keyword>
<keyword evidence="2" id="KW-0418">Kinase</keyword>
<dbReference type="SUPFAM" id="SSF52172">
    <property type="entry name" value="CheY-like"/>
    <property type="match status" value="1"/>
</dbReference>
<dbReference type="Gene3D" id="1.10.10.10">
    <property type="entry name" value="Winged helix-like DNA-binding domain superfamily/Winged helix DNA-binding domain"/>
    <property type="match status" value="1"/>
</dbReference>
<keyword evidence="1" id="KW-0808">Transferase</keyword>
<dbReference type="SMART" id="SM01012">
    <property type="entry name" value="ANTAR"/>
    <property type="match status" value="1"/>
</dbReference>
<feature type="domain" description="ANTAR" evidence="5">
    <location>
        <begin position="162"/>
        <end position="223"/>
    </location>
</feature>
<evidence type="ECO:0000256" key="2">
    <source>
        <dbReference type="ARBA" id="ARBA00022777"/>
    </source>
</evidence>
<dbReference type="SUPFAM" id="SSF55781">
    <property type="entry name" value="GAF domain-like"/>
    <property type="match status" value="1"/>
</dbReference>
<dbReference type="InterPro" id="IPR005561">
    <property type="entry name" value="ANTAR"/>
</dbReference>
<comment type="caution">
    <text evidence="6">The sequence shown here is derived from an EMBL/GenBank/DDBJ whole genome shotgun (WGS) entry which is preliminary data.</text>
</comment>
<dbReference type="Pfam" id="PF13185">
    <property type="entry name" value="GAF_2"/>
    <property type="match status" value="1"/>
</dbReference>
<protein>
    <submittedName>
        <fullName evidence="6">Transcriptional regulator</fullName>
    </submittedName>
</protein>
<gene>
    <name evidence="6" type="ORF">Aco03nite_003330</name>
</gene>
<evidence type="ECO:0000259" key="5">
    <source>
        <dbReference type="PROSITE" id="PS50921"/>
    </source>
</evidence>
<dbReference type="PIRSF" id="PIRSF036625">
    <property type="entry name" value="GAF_ANTAR"/>
    <property type="match status" value="1"/>
</dbReference>
<dbReference type="PROSITE" id="PS50921">
    <property type="entry name" value="ANTAR"/>
    <property type="match status" value="1"/>
</dbReference>
<keyword evidence="7" id="KW-1185">Reference proteome</keyword>
<dbReference type="InterPro" id="IPR012074">
    <property type="entry name" value="GAF_ANTAR"/>
</dbReference>
<dbReference type="Proteomes" id="UP000612282">
    <property type="component" value="Unassembled WGS sequence"/>
</dbReference>
<evidence type="ECO:0000256" key="3">
    <source>
        <dbReference type="ARBA" id="ARBA00023015"/>
    </source>
</evidence>
<evidence type="ECO:0000256" key="4">
    <source>
        <dbReference type="ARBA" id="ARBA00023163"/>
    </source>
</evidence>
<dbReference type="RefSeq" id="WP_203792752.1">
    <property type="nucleotide sequence ID" value="NZ_BAAAQE010000090.1"/>
</dbReference>
<evidence type="ECO:0000313" key="6">
    <source>
        <dbReference type="EMBL" id="GID51929.1"/>
    </source>
</evidence>
<dbReference type="EMBL" id="BOMG01000006">
    <property type="protein sequence ID" value="GID51929.1"/>
    <property type="molecule type" value="Genomic_DNA"/>
</dbReference>
<dbReference type="Gene3D" id="3.30.450.40">
    <property type="match status" value="1"/>
</dbReference>
<dbReference type="InterPro" id="IPR011006">
    <property type="entry name" value="CheY-like_superfamily"/>
</dbReference>
<dbReference type="SMART" id="SM00065">
    <property type="entry name" value="GAF"/>
    <property type="match status" value="1"/>
</dbReference>
<accession>A0ABQ3X0E2</accession>
<organism evidence="6 7">
    <name type="scientific">Actinoplanes couchii</name>
    <dbReference type="NCBI Taxonomy" id="403638"/>
    <lineage>
        <taxon>Bacteria</taxon>
        <taxon>Bacillati</taxon>
        <taxon>Actinomycetota</taxon>
        <taxon>Actinomycetes</taxon>
        <taxon>Micromonosporales</taxon>
        <taxon>Micromonosporaceae</taxon>
        <taxon>Actinoplanes</taxon>
    </lineage>
</organism>
<dbReference type="InterPro" id="IPR029016">
    <property type="entry name" value="GAF-like_dom_sf"/>
</dbReference>
<name>A0ABQ3X0E2_9ACTN</name>
<evidence type="ECO:0000313" key="7">
    <source>
        <dbReference type="Proteomes" id="UP000612282"/>
    </source>
</evidence>
<proteinExistence type="predicted"/>